<protein>
    <recommendedName>
        <fullName evidence="5">PABS domain-containing protein</fullName>
    </recommendedName>
</protein>
<reference evidence="6 7" key="1">
    <citation type="submission" date="2017-04" db="EMBL/GenBank/DDBJ databases">
        <title>Unexpected and diverse lifestyles within the genus Limnohabitans.</title>
        <authorList>
            <person name="Kasalicky V."/>
            <person name="Mehrshad M."/>
            <person name="Andrei S.-A."/>
            <person name="Salcher M."/>
            <person name="Kratochvilova H."/>
            <person name="Simek K."/>
            <person name="Ghai R."/>
        </authorList>
    </citation>
    <scope>NUCLEOTIDE SEQUENCE [LARGE SCALE GENOMIC DNA]</scope>
    <source>
        <strain evidence="6 7">MWH-C5</strain>
    </source>
</reference>
<dbReference type="PANTHER" id="PTHR43317:SF11">
    <property type="entry name" value="POLYAMINE AMINOPROPYLTRANSFERASE 2"/>
    <property type="match status" value="1"/>
</dbReference>
<comment type="similarity">
    <text evidence="1">Belongs to the spermidine/spermine synthase family.</text>
</comment>
<dbReference type="Pfam" id="PF01564">
    <property type="entry name" value="Spermine_synth"/>
    <property type="match status" value="1"/>
</dbReference>
<dbReference type="PROSITE" id="PS51006">
    <property type="entry name" value="PABS_2"/>
    <property type="match status" value="1"/>
</dbReference>
<proteinExistence type="inferred from homology"/>
<feature type="active site" description="Proton acceptor" evidence="4">
    <location>
        <position position="136"/>
    </location>
</feature>
<feature type="domain" description="PABS" evidence="5">
    <location>
        <begin position="1"/>
        <end position="216"/>
    </location>
</feature>
<dbReference type="InterPro" id="IPR029063">
    <property type="entry name" value="SAM-dependent_MTases_sf"/>
</dbReference>
<keyword evidence="3 4" id="KW-0620">Polyamine biosynthesis</keyword>
<gene>
    <name evidence="6" type="ORF">B9Z44_09190</name>
</gene>
<keyword evidence="2 4" id="KW-0808">Transferase</keyword>
<dbReference type="Proteomes" id="UP000251341">
    <property type="component" value="Unassembled WGS sequence"/>
</dbReference>
<organism evidence="6 7">
    <name type="scientific">Limnohabitans curvus</name>
    <dbReference type="NCBI Taxonomy" id="323423"/>
    <lineage>
        <taxon>Bacteria</taxon>
        <taxon>Pseudomonadati</taxon>
        <taxon>Pseudomonadota</taxon>
        <taxon>Betaproteobacteria</taxon>
        <taxon>Burkholderiales</taxon>
        <taxon>Comamonadaceae</taxon>
        <taxon>Limnohabitans</taxon>
    </lineage>
</organism>
<evidence type="ECO:0000313" key="6">
    <source>
        <dbReference type="EMBL" id="PUE59733.1"/>
    </source>
</evidence>
<evidence type="ECO:0000256" key="4">
    <source>
        <dbReference type="PROSITE-ProRule" id="PRU00354"/>
    </source>
</evidence>
<evidence type="ECO:0000259" key="5">
    <source>
        <dbReference type="PROSITE" id="PS51006"/>
    </source>
</evidence>
<dbReference type="CDD" id="cd02440">
    <property type="entry name" value="AdoMet_MTases"/>
    <property type="match status" value="1"/>
</dbReference>
<evidence type="ECO:0000313" key="7">
    <source>
        <dbReference type="Proteomes" id="UP000251341"/>
    </source>
</evidence>
<dbReference type="Gene3D" id="3.40.50.150">
    <property type="entry name" value="Vaccinia Virus protein VP39"/>
    <property type="match status" value="1"/>
</dbReference>
<dbReference type="SUPFAM" id="SSF53335">
    <property type="entry name" value="S-adenosyl-L-methionine-dependent methyltransferases"/>
    <property type="match status" value="1"/>
</dbReference>
<dbReference type="EMBL" id="NESP01000001">
    <property type="protein sequence ID" value="PUE59733.1"/>
    <property type="molecule type" value="Genomic_DNA"/>
</dbReference>
<name>A0A315EPQ1_9BURK</name>
<evidence type="ECO:0000256" key="3">
    <source>
        <dbReference type="ARBA" id="ARBA00023115"/>
    </source>
</evidence>
<sequence>MPHPTPDDDFEKPIVHETALSKSMVFSDIDIQSRMSVARPDELQFEYTRLMMGVLLFHPQPKSILMVGLGGGSLAKFCYKNLPHTHITVVEINPHVIALRQSFCIPDDDAHFQVLQMDAADFMAHTEQTFDVVMVDGFDPQGMPEQLCSPQFYSDCRRVLNSGGVAVANLHRFSAYRDVYVDRMESAFDGALWVVNAPGTTNCVVFAMHDFSKDTKITYSKHKPAHMSDEAWAQISPSVARVFLATQAPALT</sequence>
<accession>A0A315EPQ1</accession>
<dbReference type="AlphaFoldDB" id="A0A315EPQ1"/>
<evidence type="ECO:0000256" key="2">
    <source>
        <dbReference type="ARBA" id="ARBA00022679"/>
    </source>
</evidence>
<dbReference type="NCBIfam" id="NF037959">
    <property type="entry name" value="MFS_SpdSyn"/>
    <property type="match status" value="1"/>
</dbReference>
<dbReference type="GO" id="GO:0016740">
    <property type="term" value="F:transferase activity"/>
    <property type="evidence" value="ECO:0007669"/>
    <property type="project" value="UniProtKB-UniRule"/>
</dbReference>
<dbReference type="RefSeq" id="WP_108402262.1">
    <property type="nucleotide sequence ID" value="NZ_NESP01000001.1"/>
</dbReference>
<dbReference type="PANTHER" id="PTHR43317">
    <property type="entry name" value="THERMOSPERMINE SYNTHASE ACAULIS5"/>
    <property type="match status" value="1"/>
</dbReference>
<keyword evidence="7" id="KW-1185">Reference proteome</keyword>
<evidence type="ECO:0000256" key="1">
    <source>
        <dbReference type="ARBA" id="ARBA00007867"/>
    </source>
</evidence>
<dbReference type="InterPro" id="IPR030374">
    <property type="entry name" value="PABS"/>
</dbReference>
<comment type="caution">
    <text evidence="6">The sequence shown here is derived from an EMBL/GenBank/DDBJ whole genome shotgun (WGS) entry which is preliminary data.</text>
</comment>
<dbReference type="GO" id="GO:0006596">
    <property type="term" value="P:polyamine biosynthetic process"/>
    <property type="evidence" value="ECO:0007669"/>
    <property type="project" value="UniProtKB-UniRule"/>
</dbReference>